<sequence length="234" mass="26479">DAKVKELLDSEGGWNEELIHSVFLPMDANIIVRINRAVGCTDSLCWHYEKNGRYSVKSAYRLITNGAHTQLQSGPIGATSFRSDSWRFIWQAAVPPKIRLFTWHACRDSLPTSSNLQKRGLATNGVCSWCGFELDNLMHTLLRCHFSRLVWALSHLPWSVIASGQEDPEAWLRLLHRDLDTNDFCRALIINWSLWGARNRLLFESVSVLPLGIDRAHLVLARSIVTTCSYCAGT</sequence>
<name>A0AAW2XQL3_9LAMI</name>
<comment type="caution">
    <text evidence="2">The sequence shown here is derived from an EMBL/GenBank/DDBJ whole genome shotgun (WGS) entry which is preliminary data.</text>
</comment>
<feature type="domain" description="Reverse transcriptase zinc-binding" evidence="1">
    <location>
        <begin position="54"/>
        <end position="151"/>
    </location>
</feature>
<organism evidence="2">
    <name type="scientific">Sesamum latifolium</name>
    <dbReference type="NCBI Taxonomy" id="2727402"/>
    <lineage>
        <taxon>Eukaryota</taxon>
        <taxon>Viridiplantae</taxon>
        <taxon>Streptophyta</taxon>
        <taxon>Embryophyta</taxon>
        <taxon>Tracheophyta</taxon>
        <taxon>Spermatophyta</taxon>
        <taxon>Magnoliopsida</taxon>
        <taxon>eudicotyledons</taxon>
        <taxon>Gunneridae</taxon>
        <taxon>Pentapetalae</taxon>
        <taxon>asterids</taxon>
        <taxon>lamiids</taxon>
        <taxon>Lamiales</taxon>
        <taxon>Pedaliaceae</taxon>
        <taxon>Sesamum</taxon>
    </lineage>
</organism>
<evidence type="ECO:0000259" key="1">
    <source>
        <dbReference type="Pfam" id="PF13966"/>
    </source>
</evidence>
<dbReference type="EMBL" id="JACGWN010000003">
    <property type="protein sequence ID" value="KAL0456433.1"/>
    <property type="molecule type" value="Genomic_DNA"/>
</dbReference>
<evidence type="ECO:0000313" key="2">
    <source>
        <dbReference type="EMBL" id="KAL0456433.1"/>
    </source>
</evidence>
<reference evidence="2" key="2">
    <citation type="journal article" date="2024" name="Plant">
        <title>Genomic evolution and insights into agronomic trait innovations of Sesamum species.</title>
        <authorList>
            <person name="Miao H."/>
            <person name="Wang L."/>
            <person name="Qu L."/>
            <person name="Liu H."/>
            <person name="Sun Y."/>
            <person name="Le M."/>
            <person name="Wang Q."/>
            <person name="Wei S."/>
            <person name="Zheng Y."/>
            <person name="Lin W."/>
            <person name="Duan Y."/>
            <person name="Cao H."/>
            <person name="Xiong S."/>
            <person name="Wang X."/>
            <person name="Wei L."/>
            <person name="Li C."/>
            <person name="Ma Q."/>
            <person name="Ju M."/>
            <person name="Zhao R."/>
            <person name="Li G."/>
            <person name="Mu C."/>
            <person name="Tian Q."/>
            <person name="Mei H."/>
            <person name="Zhang T."/>
            <person name="Gao T."/>
            <person name="Zhang H."/>
        </authorList>
    </citation>
    <scope>NUCLEOTIDE SEQUENCE</scope>
    <source>
        <strain evidence="2">KEN1</strain>
    </source>
</reference>
<dbReference type="AlphaFoldDB" id="A0AAW2XQL3"/>
<proteinExistence type="predicted"/>
<dbReference type="Pfam" id="PF13966">
    <property type="entry name" value="zf-RVT"/>
    <property type="match status" value="1"/>
</dbReference>
<gene>
    <name evidence="2" type="ORF">Slati_0982500</name>
</gene>
<protein>
    <recommendedName>
        <fullName evidence="1">Reverse transcriptase zinc-binding domain-containing protein</fullName>
    </recommendedName>
</protein>
<dbReference type="InterPro" id="IPR026960">
    <property type="entry name" value="RVT-Znf"/>
</dbReference>
<accession>A0AAW2XQL3</accession>
<reference evidence="2" key="1">
    <citation type="submission" date="2020-06" db="EMBL/GenBank/DDBJ databases">
        <authorList>
            <person name="Li T."/>
            <person name="Hu X."/>
            <person name="Zhang T."/>
            <person name="Song X."/>
            <person name="Zhang H."/>
            <person name="Dai N."/>
            <person name="Sheng W."/>
            <person name="Hou X."/>
            <person name="Wei L."/>
        </authorList>
    </citation>
    <scope>NUCLEOTIDE SEQUENCE</scope>
    <source>
        <strain evidence="2">KEN1</strain>
        <tissue evidence="2">Leaf</tissue>
    </source>
</reference>
<feature type="non-terminal residue" evidence="2">
    <location>
        <position position="1"/>
    </location>
</feature>